<feature type="compositionally biased region" description="Acidic residues" evidence="1">
    <location>
        <begin position="32"/>
        <end position="47"/>
    </location>
</feature>
<feature type="region of interest" description="Disordered" evidence="1">
    <location>
        <begin position="1"/>
        <end position="20"/>
    </location>
</feature>
<dbReference type="AlphaFoldDB" id="A0A087G082"/>
<feature type="region of interest" description="Disordered" evidence="1">
    <location>
        <begin position="84"/>
        <end position="103"/>
    </location>
</feature>
<reference evidence="3" key="1">
    <citation type="journal article" date="2015" name="Nat. Plants">
        <title>Genome expansion of Arabis alpina linked with retrotransposition and reduced symmetric DNA methylation.</title>
        <authorList>
            <person name="Willing E.M."/>
            <person name="Rawat V."/>
            <person name="Mandakova T."/>
            <person name="Maumus F."/>
            <person name="James G.V."/>
            <person name="Nordstroem K.J."/>
            <person name="Becker C."/>
            <person name="Warthmann N."/>
            <person name="Chica C."/>
            <person name="Szarzynska B."/>
            <person name="Zytnicki M."/>
            <person name="Albani M.C."/>
            <person name="Kiefer C."/>
            <person name="Bergonzi S."/>
            <person name="Castaings L."/>
            <person name="Mateos J.L."/>
            <person name="Berns M.C."/>
            <person name="Bujdoso N."/>
            <person name="Piofczyk T."/>
            <person name="de Lorenzo L."/>
            <person name="Barrero-Sicilia C."/>
            <person name="Mateos I."/>
            <person name="Piednoel M."/>
            <person name="Hagmann J."/>
            <person name="Chen-Min-Tao R."/>
            <person name="Iglesias-Fernandez R."/>
            <person name="Schuster S.C."/>
            <person name="Alonso-Blanco C."/>
            <person name="Roudier F."/>
            <person name="Carbonero P."/>
            <person name="Paz-Ares J."/>
            <person name="Davis S.J."/>
            <person name="Pecinka A."/>
            <person name="Quesneville H."/>
            <person name="Colot V."/>
            <person name="Lysak M.A."/>
            <person name="Weigel D."/>
            <person name="Coupland G."/>
            <person name="Schneeberger K."/>
        </authorList>
    </citation>
    <scope>NUCLEOTIDE SEQUENCE [LARGE SCALE GENOMIC DNA]</scope>
    <source>
        <strain evidence="3">cv. Pajares</strain>
    </source>
</reference>
<feature type="non-terminal residue" evidence="2">
    <location>
        <position position="1"/>
    </location>
</feature>
<dbReference type="Gramene" id="KFK23284">
    <property type="protein sequence ID" value="KFK23284"/>
    <property type="gene ID" value="AALP_AAs62066U000100"/>
</dbReference>
<proteinExistence type="predicted"/>
<protein>
    <submittedName>
        <fullName evidence="2">Uncharacterized protein</fullName>
    </submittedName>
</protein>
<name>A0A087G082_ARAAL</name>
<accession>A0A087G082</accession>
<dbReference type="OrthoDB" id="661680at2759"/>
<dbReference type="Proteomes" id="UP000029120">
    <property type="component" value="Unassembled WGS sequence"/>
</dbReference>
<dbReference type="EMBL" id="KL980449">
    <property type="protein sequence ID" value="KFK23284.1"/>
    <property type="molecule type" value="Genomic_DNA"/>
</dbReference>
<evidence type="ECO:0000313" key="2">
    <source>
        <dbReference type="EMBL" id="KFK23284.1"/>
    </source>
</evidence>
<organism evidence="2 3">
    <name type="scientific">Arabis alpina</name>
    <name type="common">Alpine rock-cress</name>
    <dbReference type="NCBI Taxonomy" id="50452"/>
    <lineage>
        <taxon>Eukaryota</taxon>
        <taxon>Viridiplantae</taxon>
        <taxon>Streptophyta</taxon>
        <taxon>Embryophyta</taxon>
        <taxon>Tracheophyta</taxon>
        <taxon>Spermatophyta</taxon>
        <taxon>Magnoliopsida</taxon>
        <taxon>eudicotyledons</taxon>
        <taxon>Gunneridae</taxon>
        <taxon>Pentapetalae</taxon>
        <taxon>rosids</taxon>
        <taxon>malvids</taxon>
        <taxon>Brassicales</taxon>
        <taxon>Brassicaceae</taxon>
        <taxon>Arabideae</taxon>
        <taxon>Arabis</taxon>
    </lineage>
</organism>
<evidence type="ECO:0000313" key="3">
    <source>
        <dbReference type="Proteomes" id="UP000029120"/>
    </source>
</evidence>
<keyword evidence="3" id="KW-1185">Reference proteome</keyword>
<evidence type="ECO:0000256" key="1">
    <source>
        <dbReference type="SAM" id="MobiDB-lite"/>
    </source>
</evidence>
<feature type="region of interest" description="Disordered" evidence="1">
    <location>
        <begin position="29"/>
        <end position="49"/>
    </location>
</feature>
<feature type="compositionally biased region" description="Basic and acidic residues" evidence="1">
    <location>
        <begin position="84"/>
        <end position="93"/>
    </location>
</feature>
<gene>
    <name evidence="2" type="ORF">AALP_AAs62066U000100</name>
</gene>
<sequence>KLKRNFIANTESTKHPNFTPEAYKYSRTLWGENDENDEENADAEPVNDNEAARTNTAGKELYDNEAGNTNSLQELVDKITENRPFGKETHDNEAQTSNNADGQQLVVELVTENRTFGKETHDNKAGTEKMTFGKMPHDNEAGTSNGVAKQLQQVVADKSTENKTVVTESDDEELCAIRDAFETMMAHGLSDYQKNVEVKRLMNLGAEKRKELSDGWNKLLDWERTLKMKRLEFCAKLAEATLDG</sequence>